<dbReference type="GeneID" id="77468451"/>
<evidence type="ECO:0000313" key="3">
    <source>
        <dbReference type="EMBL" id="AVQ31644.1"/>
    </source>
</evidence>
<dbReference type="NCBIfam" id="TIGR01254">
    <property type="entry name" value="sfuA"/>
    <property type="match status" value="1"/>
</dbReference>
<keyword evidence="4" id="KW-1185">Reference proteome</keyword>
<dbReference type="RefSeq" id="WP_005947980.1">
    <property type="nucleotide sequence ID" value="NZ_CP028103.1"/>
</dbReference>
<dbReference type="Proteomes" id="UP000241238">
    <property type="component" value="Chromosome"/>
</dbReference>
<dbReference type="InterPro" id="IPR006059">
    <property type="entry name" value="SBP"/>
</dbReference>
<dbReference type="InterPro" id="IPR005948">
    <property type="entry name" value="ThiB-like"/>
</dbReference>
<name>A0ABM6U5R3_FUSVA</name>
<keyword evidence="1 2" id="KW-0732">Signal</keyword>
<evidence type="ECO:0000256" key="2">
    <source>
        <dbReference type="SAM" id="SignalP"/>
    </source>
</evidence>
<organism evidence="3 4">
    <name type="scientific">Fusobacterium varium ATCC 27725</name>
    <dbReference type="NCBI Taxonomy" id="469618"/>
    <lineage>
        <taxon>Bacteria</taxon>
        <taxon>Fusobacteriati</taxon>
        <taxon>Fusobacteriota</taxon>
        <taxon>Fusobacteriia</taxon>
        <taxon>Fusobacteriales</taxon>
        <taxon>Fusobacteriaceae</taxon>
        <taxon>Fusobacterium</taxon>
    </lineage>
</organism>
<sequence>MKKLILSLLLILSVSSFSEEIIVYGPSSAKWIGKSFAPIFKEKTGVDIKFISIDGLVSRLKLEEKNPKADIVIGLTSLSTEIAKKENLITPYIPKNISNIKSSDFLMDKEGYATPFDYGLLAINYDTKKIPVPPKNLAELGKLEKQLLVENPATSSTGEEALLWSIALYGENWKNFWNVLKPAIYTAEPGWSEAFAKFTAGEAPMMVGYATSNLFFSQDEEQSRFSSFLLEDGTFMYLEGASLVNKKETKEGAKKFMEYVLSEDFQNLVPQKNYMFPVTEISLTEEFKFVPVAEKTVKLSDEQVKDLVKNLDIYKSELIEILKK</sequence>
<dbReference type="Pfam" id="PF13416">
    <property type="entry name" value="SBP_bac_8"/>
    <property type="match status" value="1"/>
</dbReference>
<reference evidence="4" key="1">
    <citation type="journal article" date="2018" name="MSphere">
        <title>Fusobacterium Genomics Using MinION and Illumina Sequencing Enables Genome Completion and Correction.</title>
        <authorList>
            <person name="Todd S.M."/>
            <person name="Settlage R.E."/>
            <person name="Lahmers K.K."/>
            <person name="Slade D.J."/>
        </authorList>
    </citation>
    <scope>NUCLEOTIDE SEQUENCE [LARGE SCALE GENOMIC DNA]</scope>
    <source>
        <strain evidence="4">ATCC 27725</strain>
    </source>
</reference>
<evidence type="ECO:0000256" key="1">
    <source>
        <dbReference type="ARBA" id="ARBA00022729"/>
    </source>
</evidence>
<dbReference type="EMBL" id="CP028103">
    <property type="protein sequence ID" value="AVQ31644.1"/>
    <property type="molecule type" value="Genomic_DNA"/>
</dbReference>
<accession>A0ABM6U5R3</accession>
<dbReference type="SUPFAM" id="SSF53850">
    <property type="entry name" value="Periplasmic binding protein-like II"/>
    <property type="match status" value="1"/>
</dbReference>
<dbReference type="PANTHER" id="PTHR30006">
    <property type="entry name" value="THIAMINE-BINDING PERIPLASMIC PROTEIN-RELATED"/>
    <property type="match status" value="1"/>
</dbReference>
<protein>
    <submittedName>
        <fullName evidence="3">Thiamine ABC transporter substrate-binding protein</fullName>
    </submittedName>
</protein>
<feature type="chain" id="PRO_5045829816" evidence="2">
    <location>
        <begin position="19"/>
        <end position="324"/>
    </location>
</feature>
<dbReference type="PANTHER" id="PTHR30006:SF2">
    <property type="entry name" value="ABC TRANSPORTER SUBSTRATE-BINDING PROTEIN"/>
    <property type="match status" value="1"/>
</dbReference>
<dbReference type="Gene3D" id="3.40.190.10">
    <property type="entry name" value="Periplasmic binding protein-like II"/>
    <property type="match status" value="2"/>
</dbReference>
<evidence type="ECO:0000313" key="4">
    <source>
        <dbReference type="Proteomes" id="UP000241238"/>
    </source>
</evidence>
<gene>
    <name evidence="3" type="ORF">C4N18_10645</name>
</gene>
<feature type="signal peptide" evidence="2">
    <location>
        <begin position="1"/>
        <end position="18"/>
    </location>
</feature>
<proteinExistence type="predicted"/>